<dbReference type="Proteomes" id="UP000322234">
    <property type="component" value="Unassembled WGS sequence"/>
</dbReference>
<name>A0A6B0SJ45_9CETA</name>
<evidence type="ECO:0000313" key="3">
    <source>
        <dbReference type="Proteomes" id="UP000322234"/>
    </source>
</evidence>
<sequence>MESTAPVSESRKPRPQAAEVPALRGSLGPGQGGAHADQLFITASGAGMQLAILVSPTLKVLGTEKERELE</sequence>
<accession>A0A6B0SJ45</accession>
<dbReference type="AlphaFoldDB" id="A0A6B0SJ45"/>
<feature type="region of interest" description="Disordered" evidence="1">
    <location>
        <begin position="1"/>
        <end position="35"/>
    </location>
</feature>
<evidence type="ECO:0000313" key="2">
    <source>
        <dbReference type="EMBL" id="MXR00117.1"/>
    </source>
</evidence>
<proteinExistence type="predicted"/>
<gene>
    <name evidence="2" type="ORF">E5288_WYG013279</name>
</gene>
<comment type="caution">
    <text evidence="2">The sequence shown here is derived from an EMBL/GenBank/DDBJ whole genome shotgun (WGS) entry which is preliminary data.</text>
</comment>
<keyword evidence="3" id="KW-1185">Reference proteome</keyword>
<evidence type="ECO:0000256" key="1">
    <source>
        <dbReference type="SAM" id="MobiDB-lite"/>
    </source>
</evidence>
<protein>
    <submittedName>
        <fullName evidence="2">Uncharacterized protein</fullName>
    </submittedName>
</protein>
<organism evidence="2 3">
    <name type="scientific">Bos mutus</name>
    <name type="common">wild yak</name>
    <dbReference type="NCBI Taxonomy" id="72004"/>
    <lineage>
        <taxon>Eukaryota</taxon>
        <taxon>Metazoa</taxon>
        <taxon>Chordata</taxon>
        <taxon>Craniata</taxon>
        <taxon>Vertebrata</taxon>
        <taxon>Euteleostomi</taxon>
        <taxon>Mammalia</taxon>
        <taxon>Eutheria</taxon>
        <taxon>Laurasiatheria</taxon>
        <taxon>Artiodactyla</taxon>
        <taxon>Ruminantia</taxon>
        <taxon>Pecora</taxon>
        <taxon>Bovidae</taxon>
        <taxon>Bovinae</taxon>
        <taxon>Bos</taxon>
    </lineage>
</organism>
<reference evidence="2" key="1">
    <citation type="submission" date="2019-10" db="EMBL/GenBank/DDBJ databases">
        <title>The sequence and de novo assembly of the wild yak genome.</title>
        <authorList>
            <person name="Liu Y."/>
        </authorList>
    </citation>
    <scope>NUCLEOTIDE SEQUENCE [LARGE SCALE GENOMIC DNA]</scope>
    <source>
        <strain evidence="2">WY2019</strain>
    </source>
</reference>
<dbReference type="EMBL" id="VBQZ03015245">
    <property type="protein sequence ID" value="MXR00117.1"/>
    <property type="molecule type" value="Genomic_DNA"/>
</dbReference>